<protein>
    <submittedName>
        <fullName evidence="4">SDR family oxidoreductase</fullName>
    </submittedName>
</protein>
<dbReference type="RefSeq" id="WP_097147539.1">
    <property type="nucleotide sequence ID" value="NZ_JBBGAZ010000029.1"/>
</dbReference>
<gene>
    <name evidence="4" type="ORF">WG622_19110</name>
</gene>
<dbReference type="PRINTS" id="PR00081">
    <property type="entry name" value="GDHRDH"/>
</dbReference>
<name>A0ABU8QLQ7_9RHOB</name>
<dbReference type="InterPro" id="IPR036291">
    <property type="entry name" value="NAD(P)-bd_dom_sf"/>
</dbReference>
<evidence type="ECO:0000256" key="3">
    <source>
        <dbReference type="SAM" id="MobiDB-lite"/>
    </source>
</evidence>
<evidence type="ECO:0000256" key="1">
    <source>
        <dbReference type="ARBA" id="ARBA00006484"/>
    </source>
</evidence>
<dbReference type="Gene3D" id="3.40.50.720">
    <property type="entry name" value="NAD(P)-binding Rossmann-like Domain"/>
    <property type="match status" value="1"/>
</dbReference>
<evidence type="ECO:0000256" key="2">
    <source>
        <dbReference type="ARBA" id="ARBA00023002"/>
    </source>
</evidence>
<evidence type="ECO:0000313" key="5">
    <source>
        <dbReference type="Proteomes" id="UP001368270"/>
    </source>
</evidence>
<dbReference type="Pfam" id="PF13561">
    <property type="entry name" value="adh_short_C2"/>
    <property type="match status" value="1"/>
</dbReference>
<comment type="similarity">
    <text evidence="1">Belongs to the short-chain dehydrogenases/reductases (SDR) family.</text>
</comment>
<evidence type="ECO:0000313" key="4">
    <source>
        <dbReference type="EMBL" id="MEJ5220359.1"/>
    </source>
</evidence>
<dbReference type="PANTHER" id="PTHR42760">
    <property type="entry name" value="SHORT-CHAIN DEHYDROGENASES/REDUCTASES FAMILY MEMBER"/>
    <property type="match status" value="1"/>
</dbReference>
<organism evidence="4 5">
    <name type="scientific">Cognatishimia coralii</name>
    <dbReference type="NCBI Taxonomy" id="3083254"/>
    <lineage>
        <taxon>Bacteria</taxon>
        <taxon>Pseudomonadati</taxon>
        <taxon>Pseudomonadota</taxon>
        <taxon>Alphaproteobacteria</taxon>
        <taxon>Rhodobacterales</taxon>
        <taxon>Paracoccaceae</taxon>
        <taxon>Cognatishimia</taxon>
    </lineage>
</organism>
<dbReference type="Proteomes" id="UP001368270">
    <property type="component" value="Unassembled WGS sequence"/>
</dbReference>
<dbReference type="InterPro" id="IPR020904">
    <property type="entry name" value="Sc_DH/Rdtase_CS"/>
</dbReference>
<dbReference type="PANTHER" id="PTHR42760:SF133">
    <property type="entry name" value="3-OXOACYL-[ACYL-CARRIER-PROTEIN] REDUCTASE"/>
    <property type="match status" value="1"/>
</dbReference>
<feature type="region of interest" description="Disordered" evidence="3">
    <location>
        <begin position="1"/>
        <end position="24"/>
    </location>
</feature>
<dbReference type="PROSITE" id="PS00061">
    <property type="entry name" value="ADH_SHORT"/>
    <property type="match status" value="1"/>
</dbReference>
<reference evidence="4 5" key="1">
    <citation type="submission" date="2024-03" db="EMBL/GenBank/DDBJ databases">
        <title>Cognatishimia coralii sp. nov., a marine bacterium isolated from coral surrounding seawater.</title>
        <authorList>
            <person name="Liu X."/>
            <person name="Liu S."/>
            <person name="Sun H."/>
            <person name="Zhang Y."/>
        </authorList>
    </citation>
    <scope>NUCLEOTIDE SEQUENCE [LARGE SCALE GENOMIC DNA]</scope>
    <source>
        <strain evidence="4 5">D5M38</strain>
    </source>
</reference>
<proteinExistence type="inferred from homology"/>
<keyword evidence="2" id="KW-0560">Oxidoreductase</keyword>
<accession>A0ABU8QLQ7</accession>
<dbReference type="InterPro" id="IPR002347">
    <property type="entry name" value="SDR_fam"/>
</dbReference>
<dbReference type="PRINTS" id="PR00080">
    <property type="entry name" value="SDRFAMILY"/>
</dbReference>
<dbReference type="EMBL" id="JBBGAZ010000029">
    <property type="protein sequence ID" value="MEJ5220359.1"/>
    <property type="molecule type" value="Genomic_DNA"/>
</dbReference>
<dbReference type="SUPFAM" id="SSF51735">
    <property type="entry name" value="NAD(P)-binding Rossmann-fold domains"/>
    <property type="match status" value="1"/>
</dbReference>
<sequence length="284" mass="29977">MGLHRGGAQPAAGQDQRLAPGGTVREPLCRLPRRQPDGQPGQIDILGVSFGGRLVVVTGGARGQGALQARHLAARGAQVIVADILEDEGRALADEIGAQFARLDVTSEADWAALQAQCGDWPLHGLVNNAGLYRPETIPDTTPEDFDLHYKVNQFGTYLGVKFAEAAMGPDGGSIVNISSLAGLRASKGIAYVGTKWAVRGMTKTAARELGPRGIRVNSVHPGIILTPMLDAWSDEDLKTRTAQVPLGRAGMPEDVVHMVLFLLSDFSLYISGAEIAIDGGLSV</sequence>
<keyword evidence="5" id="KW-1185">Reference proteome</keyword>
<comment type="caution">
    <text evidence="4">The sequence shown here is derived from an EMBL/GenBank/DDBJ whole genome shotgun (WGS) entry which is preliminary data.</text>
</comment>